<dbReference type="Gene3D" id="1.10.300.10">
    <property type="entry name" value="Adenylosuccinate Synthetase, subunit A, domain 2"/>
    <property type="match status" value="1"/>
</dbReference>
<comment type="subcellular location">
    <subcellularLocation>
        <location evidence="8">Cytoplasm</location>
    </subcellularLocation>
</comment>
<feature type="binding site" evidence="8">
    <location>
        <begin position="301"/>
        <end position="307"/>
    </location>
    <ligand>
        <name>substrate</name>
    </ligand>
</feature>
<feature type="binding site" description="in other chain" evidence="8">
    <location>
        <position position="225"/>
    </location>
    <ligand>
        <name>IMP</name>
        <dbReference type="ChEBI" id="CHEBI:58053"/>
        <note>ligand shared between dimeric partners</note>
    </ligand>
</feature>
<proteinExistence type="inferred from homology"/>
<comment type="catalytic activity">
    <reaction evidence="8 10">
        <text>IMP + L-aspartate + GTP = N(6)-(1,2-dicarboxyethyl)-AMP + GDP + phosphate + 2 H(+)</text>
        <dbReference type="Rhea" id="RHEA:15753"/>
        <dbReference type="ChEBI" id="CHEBI:15378"/>
        <dbReference type="ChEBI" id="CHEBI:29991"/>
        <dbReference type="ChEBI" id="CHEBI:37565"/>
        <dbReference type="ChEBI" id="CHEBI:43474"/>
        <dbReference type="ChEBI" id="CHEBI:57567"/>
        <dbReference type="ChEBI" id="CHEBI:58053"/>
        <dbReference type="ChEBI" id="CHEBI:58189"/>
        <dbReference type="EC" id="6.3.4.4"/>
    </reaction>
</comment>
<dbReference type="PANTHER" id="PTHR11846:SF0">
    <property type="entry name" value="ADENYLOSUCCINATE SYNTHETASE"/>
    <property type="match status" value="1"/>
</dbReference>
<feature type="active site" evidence="9">
    <location>
        <position position="141"/>
    </location>
</feature>
<comment type="function">
    <text evidence="8">Plays an important role in the de novo pathway of purine nucleotide biosynthesis. Catalyzes the first committed step in the biosynthesis of AMP from IMP.</text>
</comment>
<dbReference type="Pfam" id="PF00709">
    <property type="entry name" value="Adenylsucc_synt"/>
    <property type="match status" value="1"/>
</dbReference>
<dbReference type="EMBL" id="CP036434">
    <property type="protein sequence ID" value="QDV06560.1"/>
    <property type="molecule type" value="Genomic_DNA"/>
</dbReference>
<dbReference type="CDD" id="cd03108">
    <property type="entry name" value="AdSS"/>
    <property type="match status" value="1"/>
</dbReference>
<feature type="binding site" description="in other chain" evidence="8">
    <location>
        <position position="240"/>
    </location>
    <ligand>
        <name>IMP</name>
        <dbReference type="ChEBI" id="CHEBI:58053"/>
        <note>ligand shared between dimeric partners</note>
    </ligand>
</feature>
<dbReference type="OrthoDB" id="9807553at2"/>
<dbReference type="PROSITE" id="PS01266">
    <property type="entry name" value="ADENYLOSUCCIN_SYN_1"/>
    <property type="match status" value="1"/>
</dbReference>
<evidence type="ECO:0000256" key="4">
    <source>
        <dbReference type="ARBA" id="ARBA00022741"/>
    </source>
</evidence>
<feature type="binding site" evidence="8">
    <location>
        <position position="13"/>
    </location>
    <ligand>
        <name>Mg(2+)</name>
        <dbReference type="ChEBI" id="CHEBI:18420"/>
    </ligand>
</feature>
<gene>
    <name evidence="8 11" type="primary">purA</name>
    <name evidence="11" type="ORF">Poly30_20700</name>
</gene>
<evidence type="ECO:0000256" key="1">
    <source>
        <dbReference type="ARBA" id="ARBA00011738"/>
    </source>
</evidence>
<dbReference type="InterPro" id="IPR027417">
    <property type="entry name" value="P-loop_NTPase"/>
</dbReference>
<reference evidence="11 12" key="1">
    <citation type="submission" date="2019-02" db="EMBL/GenBank/DDBJ databases">
        <title>Deep-cultivation of Planctomycetes and their phenomic and genomic characterization uncovers novel biology.</title>
        <authorList>
            <person name="Wiegand S."/>
            <person name="Jogler M."/>
            <person name="Boedeker C."/>
            <person name="Pinto D."/>
            <person name="Vollmers J."/>
            <person name="Rivas-Marin E."/>
            <person name="Kohn T."/>
            <person name="Peeters S.H."/>
            <person name="Heuer A."/>
            <person name="Rast P."/>
            <person name="Oberbeckmann S."/>
            <person name="Bunk B."/>
            <person name="Jeske O."/>
            <person name="Meyerdierks A."/>
            <person name="Storesund J.E."/>
            <person name="Kallscheuer N."/>
            <person name="Luecker S."/>
            <person name="Lage O.M."/>
            <person name="Pohl T."/>
            <person name="Merkel B.J."/>
            <person name="Hornburger P."/>
            <person name="Mueller R.-W."/>
            <person name="Bruemmer F."/>
            <person name="Labrenz M."/>
            <person name="Spormann A.M."/>
            <person name="Op den Camp H."/>
            <person name="Overmann J."/>
            <person name="Amann R."/>
            <person name="Jetten M.S.M."/>
            <person name="Mascher T."/>
            <person name="Medema M.H."/>
            <person name="Devos D.P."/>
            <person name="Kaster A.-K."/>
            <person name="Ovreas L."/>
            <person name="Rohde M."/>
            <person name="Galperin M.Y."/>
            <person name="Jogler C."/>
        </authorList>
    </citation>
    <scope>NUCLEOTIDE SEQUENCE [LARGE SCALE GENOMIC DNA]</scope>
    <source>
        <strain evidence="11 12">Poly30</strain>
    </source>
</reference>
<dbReference type="SUPFAM" id="SSF52540">
    <property type="entry name" value="P-loop containing nucleoside triphosphate hydrolases"/>
    <property type="match status" value="1"/>
</dbReference>
<feature type="binding site" description="in other chain" evidence="8">
    <location>
        <begin position="13"/>
        <end position="16"/>
    </location>
    <ligand>
        <name>IMP</name>
        <dbReference type="ChEBI" id="CHEBI:58053"/>
        <note>ligand shared between dimeric partners</note>
    </ligand>
</feature>
<feature type="active site" description="Proton acceptor" evidence="8">
    <location>
        <position position="13"/>
    </location>
</feature>
<dbReference type="InterPro" id="IPR042109">
    <property type="entry name" value="Adenylosuccinate_synth_dom1"/>
</dbReference>
<organism evidence="11 12">
    <name type="scientific">Saltatorellus ferox</name>
    <dbReference type="NCBI Taxonomy" id="2528018"/>
    <lineage>
        <taxon>Bacteria</taxon>
        <taxon>Pseudomonadati</taxon>
        <taxon>Planctomycetota</taxon>
        <taxon>Planctomycetia</taxon>
        <taxon>Planctomycetia incertae sedis</taxon>
        <taxon>Saltatorellus</taxon>
    </lineage>
</organism>
<feature type="binding site" evidence="8">
    <location>
        <begin position="333"/>
        <end position="335"/>
    </location>
    <ligand>
        <name>GTP</name>
        <dbReference type="ChEBI" id="CHEBI:37565"/>
    </ligand>
</feature>
<dbReference type="GO" id="GO:0005737">
    <property type="term" value="C:cytoplasm"/>
    <property type="evidence" value="ECO:0007669"/>
    <property type="project" value="UniProtKB-SubCell"/>
</dbReference>
<comment type="similarity">
    <text evidence="8 10">Belongs to the adenylosuccinate synthetase family.</text>
</comment>
<keyword evidence="12" id="KW-1185">Reference proteome</keyword>
<dbReference type="GO" id="GO:0005525">
    <property type="term" value="F:GTP binding"/>
    <property type="evidence" value="ECO:0007669"/>
    <property type="project" value="UniProtKB-UniRule"/>
</dbReference>
<feature type="binding site" evidence="8">
    <location>
        <begin position="12"/>
        <end position="18"/>
    </location>
    <ligand>
        <name>GTP</name>
        <dbReference type="ChEBI" id="CHEBI:37565"/>
    </ligand>
</feature>
<dbReference type="RefSeq" id="WP_145196847.1">
    <property type="nucleotide sequence ID" value="NZ_CP036434.1"/>
</dbReference>
<dbReference type="InterPro" id="IPR033128">
    <property type="entry name" value="Adenylosuccin_syn_Lys_AS"/>
</dbReference>
<dbReference type="GO" id="GO:0000287">
    <property type="term" value="F:magnesium ion binding"/>
    <property type="evidence" value="ECO:0007669"/>
    <property type="project" value="UniProtKB-UniRule"/>
</dbReference>
<feature type="binding site" evidence="8">
    <location>
        <position position="40"/>
    </location>
    <ligand>
        <name>Mg(2+)</name>
        <dbReference type="ChEBI" id="CHEBI:18420"/>
    </ligand>
</feature>
<feature type="binding site" evidence="8">
    <location>
        <position position="144"/>
    </location>
    <ligand>
        <name>IMP</name>
        <dbReference type="ChEBI" id="CHEBI:58053"/>
        <note>ligand shared between dimeric partners</note>
    </ligand>
</feature>
<feature type="binding site" description="in other chain" evidence="8">
    <location>
        <position position="130"/>
    </location>
    <ligand>
        <name>IMP</name>
        <dbReference type="ChEBI" id="CHEBI:58053"/>
        <note>ligand shared between dimeric partners</note>
    </ligand>
</feature>
<feature type="binding site" evidence="8">
    <location>
        <begin position="40"/>
        <end position="42"/>
    </location>
    <ligand>
        <name>GTP</name>
        <dbReference type="ChEBI" id="CHEBI:37565"/>
    </ligand>
</feature>
<evidence type="ECO:0000313" key="11">
    <source>
        <dbReference type="EMBL" id="QDV06560.1"/>
    </source>
</evidence>
<keyword evidence="4 8" id="KW-0547">Nucleotide-binding</keyword>
<dbReference type="PANTHER" id="PTHR11846">
    <property type="entry name" value="ADENYLOSUCCINATE SYNTHETASE"/>
    <property type="match status" value="1"/>
</dbReference>
<keyword evidence="3 8" id="KW-0479">Metal-binding</keyword>
<dbReference type="GO" id="GO:0044208">
    <property type="term" value="P:'de novo' AMP biosynthetic process"/>
    <property type="evidence" value="ECO:0007669"/>
    <property type="project" value="UniProtKB-UniRule"/>
</dbReference>
<feature type="binding site" description="in other chain" evidence="8">
    <location>
        <begin position="38"/>
        <end position="41"/>
    </location>
    <ligand>
        <name>IMP</name>
        <dbReference type="ChEBI" id="CHEBI:58053"/>
        <note>ligand shared between dimeric partners</note>
    </ligand>
</feature>
<dbReference type="UniPathway" id="UPA00075">
    <property type="reaction ID" value="UER00335"/>
</dbReference>
<evidence type="ECO:0000256" key="8">
    <source>
        <dbReference type="HAMAP-Rule" id="MF_00011"/>
    </source>
</evidence>
<dbReference type="FunFam" id="3.90.170.10:FF:000001">
    <property type="entry name" value="Adenylosuccinate synthetase"/>
    <property type="match status" value="1"/>
</dbReference>
<dbReference type="InterPro" id="IPR042110">
    <property type="entry name" value="Adenylosuccinate_synth_dom2"/>
</dbReference>
<sequence length="451" mass="48059">MPSLSVFGAQWGDEGKGKIIDLLSDRVDLVVRYQGGANAGHTVVVDGEKWVLHLIPSGILHEGKLNIIGSGVAIDPVKLLGELDGLKERGVHVGPDRLKIAANAHVIFEQHKHIDGLSERWKGSGRIGTTGRGIGPAYADKAARTGLRICDLLDPVRCAERLRANLAEKNALIQRVHEEPPLPVDELVDRYSALGARLRPFVADTGALLRQAYRDGRRILFEGAQGIMLDLDHGTYPYVTSSSTGSGGIPSGAGVPPSMVGRPIGIAKAYCTRVGEGPFPSEMKDAAEAERLRAAGHEYGATTGRPRRAGFFDAVAVRYGLELCGAEGWIMTKLDVLAGLGDLEIVTSYRCGEDTYTEYPAHLASLDGIETVTEAIPGWTEDISDCRSFGELPDGARKYVERVEELIGVPIVLVSVGADRGANIVRGSIFGDGWEASAKARAAAAPEGALS</sequence>
<dbReference type="HAMAP" id="MF_00011">
    <property type="entry name" value="Adenylosucc_synth"/>
    <property type="match status" value="1"/>
</dbReference>
<evidence type="ECO:0000256" key="10">
    <source>
        <dbReference type="RuleBase" id="RU000520"/>
    </source>
</evidence>
<keyword evidence="2 8" id="KW-0436">Ligase</keyword>
<dbReference type="GO" id="GO:0046040">
    <property type="term" value="P:IMP metabolic process"/>
    <property type="evidence" value="ECO:0007669"/>
    <property type="project" value="TreeGrafter"/>
</dbReference>
<feature type="active site" description="Proton donor" evidence="8">
    <location>
        <position position="41"/>
    </location>
</feature>
<dbReference type="PROSITE" id="PS00513">
    <property type="entry name" value="ADENYLOSUCCIN_SYN_2"/>
    <property type="match status" value="1"/>
</dbReference>
<evidence type="ECO:0000256" key="7">
    <source>
        <dbReference type="ARBA" id="ARBA00023134"/>
    </source>
</evidence>
<evidence type="ECO:0000256" key="6">
    <source>
        <dbReference type="ARBA" id="ARBA00022842"/>
    </source>
</evidence>
<dbReference type="NCBIfam" id="TIGR00184">
    <property type="entry name" value="purA"/>
    <property type="match status" value="1"/>
</dbReference>
<feature type="binding site" evidence="8">
    <location>
        <begin position="415"/>
        <end position="417"/>
    </location>
    <ligand>
        <name>GTP</name>
        <dbReference type="ChEBI" id="CHEBI:37565"/>
    </ligand>
</feature>
<dbReference type="SMART" id="SM00788">
    <property type="entry name" value="Adenylsucc_synt"/>
    <property type="match status" value="1"/>
</dbReference>
<keyword evidence="6 8" id="KW-0460">Magnesium</keyword>
<keyword evidence="8" id="KW-0963">Cytoplasm</keyword>
<dbReference type="Gene3D" id="3.90.170.10">
    <property type="entry name" value="Adenylosuccinate Synthetase, subunit A, domain 3"/>
    <property type="match status" value="1"/>
</dbReference>
<protein>
    <recommendedName>
        <fullName evidence="8 10">Adenylosuccinate synthetase</fullName>
        <shortName evidence="8">AMPSase</shortName>
        <shortName evidence="8">AdSS</shortName>
        <ecNumber evidence="8 10">6.3.4.4</ecNumber>
    </recommendedName>
    <alternativeName>
        <fullName evidence="8">IMP--aspartate ligase</fullName>
    </alternativeName>
</protein>
<dbReference type="Gene3D" id="3.40.440.10">
    <property type="entry name" value="Adenylosuccinate Synthetase, subunit A, domain 1"/>
    <property type="match status" value="1"/>
</dbReference>
<dbReference type="EC" id="6.3.4.4" evidence="8 10"/>
<dbReference type="AlphaFoldDB" id="A0A518ER43"/>
<evidence type="ECO:0000256" key="3">
    <source>
        <dbReference type="ARBA" id="ARBA00022723"/>
    </source>
</evidence>
<keyword evidence="5 8" id="KW-0658">Purine biosynthesis</keyword>
<feature type="binding site" description="in other chain" evidence="8">
    <location>
        <position position="305"/>
    </location>
    <ligand>
        <name>IMP</name>
        <dbReference type="ChEBI" id="CHEBI:58053"/>
        <note>ligand shared between dimeric partners</note>
    </ligand>
</feature>
<comment type="pathway">
    <text evidence="8 10">Purine metabolism; AMP biosynthesis via de novo pathway; AMP from IMP: step 1/2.</text>
</comment>
<dbReference type="InterPro" id="IPR018220">
    <property type="entry name" value="Adenylosuccin_syn_GTP-bd"/>
</dbReference>
<dbReference type="InterPro" id="IPR042111">
    <property type="entry name" value="Adenylosuccinate_synth_dom3"/>
</dbReference>
<feature type="binding site" evidence="8">
    <location>
        <position position="307"/>
    </location>
    <ligand>
        <name>GTP</name>
        <dbReference type="ChEBI" id="CHEBI:37565"/>
    </ligand>
</feature>
<evidence type="ECO:0000313" key="12">
    <source>
        <dbReference type="Proteomes" id="UP000320390"/>
    </source>
</evidence>
<dbReference type="GO" id="GO:0004019">
    <property type="term" value="F:adenylosuccinate synthase activity"/>
    <property type="evidence" value="ECO:0007669"/>
    <property type="project" value="UniProtKB-UniRule"/>
</dbReference>
<dbReference type="NCBIfam" id="NF002223">
    <property type="entry name" value="PRK01117.1"/>
    <property type="match status" value="1"/>
</dbReference>
<evidence type="ECO:0000256" key="2">
    <source>
        <dbReference type="ARBA" id="ARBA00022598"/>
    </source>
</evidence>
<comment type="subunit">
    <text evidence="1 8">Homodimer.</text>
</comment>
<dbReference type="FunFam" id="1.10.300.10:FF:000001">
    <property type="entry name" value="Adenylosuccinate synthetase"/>
    <property type="match status" value="1"/>
</dbReference>
<dbReference type="Proteomes" id="UP000320390">
    <property type="component" value="Chromosome"/>
</dbReference>
<name>A0A518ER43_9BACT</name>
<dbReference type="InterPro" id="IPR001114">
    <property type="entry name" value="Adenylosuccinate_synthetase"/>
</dbReference>
<accession>A0A518ER43</accession>
<evidence type="ECO:0000256" key="5">
    <source>
        <dbReference type="ARBA" id="ARBA00022755"/>
    </source>
</evidence>
<keyword evidence="7 8" id="KW-0342">GTP-binding</keyword>
<evidence type="ECO:0000256" key="9">
    <source>
        <dbReference type="PROSITE-ProRule" id="PRU10134"/>
    </source>
</evidence>
<comment type="cofactor">
    <cofactor evidence="8">
        <name>Mg(2+)</name>
        <dbReference type="ChEBI" id="CHEBI:18420"/>
    </cofactor>
    <text evidence="8">Binds 1 Mg(2+) ion per subunit.</text>
</comment>